<dbReference type="RefSeq" id="WP_034645261.1">
    <property type="nucleotide sequence ID" value="NZ_ARZX01000010.1"/>
</dbReference>
<accession>A0ABN0RNQ9</accession>
<dbReference type="Pfam" id="PF01168">
    <property type="entry name" value="Ala_racemase_N"/>
    <property type="match status" value="1"/>
</dbReference>
<dbReference type="HAMAP" id="MF_02087">
    <property type="entry name" value="PLP_homeostasis"/>
    <property type="match status" value="1"/>
</dbReference>
<comment type="similarity">
    <text evidence="2 3">Belongs to the pyridoxal phosphate-binding protein YggS/PROSC family.</text>
</comment>
<evidence type="ECO:0000259" key="4">
    <source>
        <dbReference type="Pfam" id="PF01168"/>
    </source>
</evidence>
<evidence type="ECO:0000256" key="2">
    <source>
        <dbReference type="HAMAP-Rule" id="MF_02087"/>
    </source>
</evidence>
<dbReference type="Proteomes" id="UP000019275">
    <property type="component" value="Unassembled WGS sequence"/>
</dbReference>
<keyword evidence="6" id="KW-1185">Reference proteome</keyword>
<reference evidence="5 6" key="1">
    <citation type="journal article" date="2014" name="Genome Announc.">
        <title>Draft Genome Sequence of the Carrageenan-Degrading Bacterium Cellulophaga sp. Strain KL-A, Isolated from Decaying Marine Algae.</title>
        <authorList>
            <person name="Shan D."/>
            <person name="Ying J."/>
            <person name="Li X."/>
            <person name="Gao Z."/>
            <person name="Wei G."/>
            <person name="Shao Z."/>
        </authorList>
    </citation>
    <scope>NUCLEOTIDE SEQUENCE [LARGE SCALE GENOMIC DNA]</scope>
    <source>
        <strain evidence="5 6">KL-A</strain>
    </source>
</reference>
<comment type="caution">
    <text evidence="5">The sequence shown here is derived from an EMBL/GenBank/DDBJ whole genome shotgun (WGS) entry which is preliminary data.</text>
</comment>
<evidence type="ECO:0000313" key="5">
    <source>
        <dbReference type="EMBL" id="EWH13525.1"/>
    </source>
</evidence>
<dbReference type="InterPro" id="IPR029066">
    <property type="entry name" value="PLP-binding_barrel"/>
</dbReference>
<comment type="function">
    <text evidence="2">Pyridoxal 5'-phosphate (PLP)-binding protein, which is involved in PLP homeostasis.</text>
</comment>
<feature type="domain" description="Alanine racemase N-terminal" evidence="4">
    <location>
        <begin position="3"/>
        <end position="219"/>
    </location>
</feature>
<dbReference type="InterPro" id="IPR011078">
    <property type="entry name" value="PyrdxlP_homeostasis"/>
</dbReference>
<dbReference type="NCBIfam" id="TIGR00044">
    <property type="entry name" value="YggS family pyridoxal phosphate-dependent enzyme"/>
    <property type="match status" value="1"/>
</dbReference>
<dbReference type="PANTHER" id="PTHR10146">
    <property type="entry name" value="PROLINE SYNTHETASE CO-TRANSCRIBED BACTERIAL HOMOLOG PROTEIN"/>
    <property type="match status" value="1"/>
</dbReference>
<gene>
    <name evidence="5" type="ORF">KLA_09274</name>
</gene>
<name>A0ABN0RNQ9_9FLAO</name>
<feature type="modified residue" description="N6-(pyridoxal phosphate)lysine" evidence="2">
    <location>
        <position position="25"/>
    </location>
</feature>
<dbReference type="PANTHER" id="PTHR10146:SF14">
    <property type="entry name" value="PYRIDOXAL PHOSPHATE HOMEOSTASIS PROTEIN"/>
    <property type="match status" value="1"/>
</dbReference>
<dbReference type="InterPro" id="IPR001608">
    <property type="entry name" value="Ala_racemase_N"/>
</dbReference>
<evidence type="ECO:0000256" key="3">
    <source>
        <dbReference type="RuleBase" id="RU004514"/>
    </source>
</evidence>
<proteinExistence type="inferred from homology"/>
<dbReference type="PIRSF" id="PIRSF004848">
    <property type="entry name" value="YBL036c_PLPDEIII"/>
    <property type="match status" value="1"/>
</dbReference>
<evidence type="ECO:0000313" key="6">
    <source>
        <dbReference type="Proteomes" id="UP000019275"/>
    </source>
</evidence>
<sequence>MSIKQSLLEIKNSLPETVTLVAVSKTKPVSDLEEAYAAGQRIFGENKIQEMTQKWEVMPKDIQWHMIGHVQTNKVKYMAEYVSLIHGVDSLKLLKEINKQAKKHNRVINCLLQMHIAEESTKFGLDLEELNSLVSSDVFKTLENIKVVGLMGMATFTDNQNQVKKEFGTLKEVFSSLQSTKSTNLDVKILSMGMSGDYKIAIDQGSTMVRIGSSIFGSRNYI</sequence>
<dbReference type="EMBL" id="ARZX01000010">
    <property type="protein sequence ID" value="EWH13525.1"/>
    <property type="molecule type" value="Genomic_DNA"/>
</dbReference>
<dbReference type="SUPFAM" id="SSF51419">
    <property type="entry name" value="PLP-binding barrel"/>
    <property type="match status" value="1"/>
</dbReference>
<dbReference type="CDD" id="cd00635">
    <property type="entry name" value="PLPDE_III_YBL036c_like"/>
    <property type="match status" value="1"/>
</dbReference>
<keyword evidence="1 2" id="KW-0663">Pyridoxal phosphate</keyword>
<dbReference type="Gene3D" id="3.20.20.10">
    <property type="entry name" value="Alanine racemase"/>
    <property type="match status" value="1"/>
</dbReference>
<protein>
    <recommendedName>
        <fullName evidence="2">Pyridoxal phosphate homeostasis protein</fullName>
        <shortName evidence="2">PLP homeostasis protein</shortName>
    </recommendedName>
</protein>
<organism evidence="5 6">
    <name type="scientific">Cellulophaga geojensis KL-A</name>
    <dbReference type="NCBI Taxonomy" id="1328323"/>
    <lineage>
        <taxon>Bacteria</taxon>
        <taxon>Pseudomonadati</taxon>
        <taxon>Bacteroidota</taxon>
        <taxon>Flavobacteriia</taxon>
        <taxon>Flavobacteriales</taxon>
        <taxon>Flavobacteriaceae</taxon>
        <taxon>Cellulophaga</taxon>
    </lineage>
</organism>
<evidence type="ECO:0000256" key="1">
    <source>
        <dbReference type="ARBA" id="ARBA00022898"/>
    </source>
</evidence>